<protein>
    <submittedName>
        <fullName evidence="2">Uncharacterized protein</fullName>
    </submittedName>
</protein>
<name>A0A562ZP06_9BURK</name>
<dbReference type="AlphaFoldDB" id="A0A562ZP06"/>
<accession>A0A562ZP06</accession>
<gene>
    <name evidence="2" type="ORF">FN976_15055</name>
</gene>
<evidence type="ECO:0000256" key="1">
    <source>
        <dbReference type="SAM" id="Phobius"/>
    </source>
</evidence>
<keyword evidence="3" id="KW-1185">Reference proteome</keyword>
<sequence>MQKRAKPLTRIARWKPLGIAAFIVAVLIAIAALGQLWITRSEPYELARALLGDKLGVAPHTIGLDRFAGFKFSDGPDSGHARFVLCGASGKCFFVFAQKLEGRWAIADLIER</sequence>
<keyword evidence="1" id="KW-0472">Membrane</keyword>
<dbReference type="EMBL" id="VOBQ01000012">
    <property type="protein sequence ID" value="TWO70309.1"/>
    <property type="molecule type" value="Genomic_DNA"/>
</dbReference>
<dbReference type="OrthoDB" id="9928191at2"/>
<comment type="caution">
    <text evidence="2">The sequence shown here is derived from an EMBL/GenBank/DDBJ whole genome shotgun (WGS) entry which is preliminary data.</text>
</comment>
<feature type="transmembrane region" description="Helical" evidence="1">
    <location>
        <begin position="20"/>
        <end position="38"/>
    </location>
</feature>
<organism evidence="2 3">
    <name type="scientific">Caenimonas sedimenti</name>
    <dbReference type="NCBI Taxonomy" id="2596921"/>
    <lineage>
        <taxon>Bacteria</taxon>
        <taxon>Pseudomonadati</taxon>
        <taxon>Pseudomonadota</taxon>
        <taxon>Betaproteobacteria</taxon>
        <taxon>Burkholderiales</taxon>
        <taxon>Comamonadaceae</taxon>
        <taxon>Caenimonas</taxon>
    </lineage>
</organism>
<dbReference type="Proteomes" id="UP000318199">
    <property type="component" value="Unassembled WGS sequence"/>
</dbReference>
<evidence type="ECO:0000313" key="3">
    <source>
        <dbReference type="Proteomes" id="UP000318199"/>
    </source>
</evidence>
<reference evidence="2 3" key="1">
    <citation type="submission" date="2019-07" db="EMBL/GenBank/DDBJ databases">
        <title>Caenimonas sedimenti sp. nov., isolated from activated sludge.</title>
        <authorList>
            <person name="Xu J."/>
        </authorList>
    </citation>
    <scope>NUCLEOTIDE SEQUENCE [LARGE SCALE GENOMIC DNA]</scope>
    <source>
        <strain evidence="2 3">HX-9-20</strain>
    </source>
</reference>
<keyword evidence="1" id="KW-1133">Transmembrane helix</keyword>
<proteinExistence type="predicted"/>
<evidence type="ECO:0000313" key="2">
    <source>
        <dbReference type="EMBL" id="TWO70309.1"/>
    </source>
</evidence>
<keyword evidence="1" id="KW-0812">Transmembrane</keyword>